<proteinExistence type="inferred from homology"/>
<organism evidence="5 6">
    <name type="scientific">Gilvimarinus xylanilyticus</name>
    <dbReference type="NCBI Taxonomy" id="2944139"/>
    <lineage>
        <taxon>Bacteria</taxon>
        <taxon>Pseudomonadati</taxon>
        <taxon>Pseudomonadota</taxon>
        <taxon>Gammaproteobacteria</taxon>
        <taxon>Cellvibrionales</taxon>
        <taxon>Cellvibrionaceae</taxon>
        <taxon>Gilvimarinus</taxon>
    </lineage>
</organism>
<dbReference type="GO" id="GO:0005975">
    <property type="term" value="P:carbohydrate metabolic process"/>
    <property type="evidence" value="ECO:0007669"/>
    <property type="project" value="InterPro"/>
</dbReference>
<dbReference type="RefSeq" id="WP_253966722.1">
    <property type="nucleotide sequence ID" value="NZ_JAMFTH010000001.1"/>
</dbReference>
<dbReference type="Proteomes" id="UP001139319">
    <property type="component" value="Unassembled WGS sequence"/>
</dbReference>
<dbReference type="PANTHER" id="PTHR36306:SF1">
    <property type="entry name" value="ALPHA-AMYLASE-RELATED"/>
    <property type="match status" value="1"/>
</dbReference>
<protein>
    <submittedName>
        <fullName evidence="5">Glycoside hydrolase family 57 protein</fullName>
    </submittedName>
</protein>
<accession>A0A9X2I166</accession>
<evidence type="ECO:0000256" key="3">
    <source>
        <dbReference type="RuleBase" id="RU361196"/>
    </source>
</evidence>
<evidence type="ECO:0000313" key="5">
    <source>
        <dbReference type="EMBL" id="MCP8898445.1"/>
    </source>
</evidence>
<keyword evidence="6" id="KW-1185">Reference proteome</keyword>
<comment type="caution">
    <text evidence="5">The sequence shown here is derived from an EMBL/GenBank/DDBJ whole genome shotgun (WGS) entry which is preliminary data.</text>
</comment>
<dbReference type="CDD" id="cd10796">
    <property type="entry name" value="GH57N_APU"/>
    <property type="match status" value="1"/>
</dbReference>
<keyword evidence="5" id="KW-0378">Hydrolase</keyword>
<dbReference type="AlphaFoldDB" id="A0A9X2I166"/>
<evidence type="ECO:0000313" key="6">
    <source>
        <dbReference type="Proteomes" id="UP001139319"/>
    </source>
</evidence>
<dbReference type="InterPro" id="IPR027291">
    <property type="entry name" value="Glyco_hydro_38_N_sf"/>
</dbReference>
<dbReference type="SUPFAM" id="SSF88713">
    <property type="entry name" value="Glycoside hydrolase/deacetylase"/>
    <property type="match status" value="1"/>
</dbReference>
<reference evidence="5" key="1">
    <citation type="submission" date="2022-05" db="EMBL/GenBank/DDBJ databases">
        <authorList>
            <person name="Sun H.-N."/>
        </authorList>
    </citation>
    <scope>NUCLEOTIDE SEQUENCE</scope>
    <source>
        <strain evidence="5">HB14</strain>
    </source>
</reference>
<name>A0A9X2I166_9GAMM</name>
<dbReference type="EMBL" id="JAMFTH010000001">
    <property type="protein sequence ID" value="MCP8898445.1"/>
    <property type="molecule type" value="Genomic_DNA"/>
</dbReference>
<dbReference type="Gene3D" id="3.20.110.10">
    <property type="entry name" value="Glycoside hydrolase 38, N terminal domain"/>
    <property type="match status" value="1"/>
</dbReference>
<evidence type="ECO:0000256" key="2">
    <source>
        <dbReference type="ARBA" id="ARBA00023277"/>
    </source>
</evidence>
<dbReference type="InterPro" id="IPR052046">
    <property type="entry name" value="GH57_Enzymes"/>
</dbReference>
<gene>
    <name evidence="5" type="ORF">M6D89_03940</name>
</gene>
<dbReference type="GO" id="GO:0016787">
    <property type="term" value="F:hydrolase activity"/>
    <property type="evidence" value="ECO:0007669"/>
    <property type="project" value="UniProtKB-KW"/>
</dbReference>
<dbReference type="InterPro" id="IPR011330">
    <property type="entry name" value="Glyco_hydro/deAcase_b/a-brl"/>
</dbReference>
<feature type="domain" description="Glycoside hydrolase family 57 N-terminal" evidence="4">
    <location>
        <begin position="10"/>
        <end position="441"/>
    </location>
</feature>
<dbReference type="PANTHER" id="PTHR36306">
    <property type="entry name" value="ALPHA-AMYLASE-RELATED-RELATED"/>
    <property type="match status" value="1"/>
</dbReference>
<dbReference type="InterPro" id="IPR004300">
    <property type="entry name" value="Glyco_hydro_57_N"/>
</dbReference>
<comment type="similarity">
    <text evidence="1 3">Belongs to the glycosyl hydrolase 57 family.</text>
</comment>
<keyword evidence="2 3" id="KW-0119">Carbohydrate metabolism</keyword>
<dbReference type="Pfam" id="PF03065">
    <property type="entry name" value="Glyco_hydro_57"/>
    <property type="match status" value="1"/>
</dbReference>
<reference evidence="5" key="2">
    <citation type="submission" date="2023-01" db="EMBL/GenBank/DDBJ databases">
        <title>Gilvimarinus xylanilyticus HB14 isolated from Caulerpa lentillifera aquaculture base in Hainan, China.</title>
        <authorList>
            <person name="Zhang Y.-J."/>
        </authorList>
    </citation>
    <scope>NUCLEOTIDE SEQUENCE</scope>
    <source>
        <strain evidence="5">HB14</strain>
    </source>
</reference>
<evidence type="ECO:0000256" key="1">
    <source>
        <dbReference type="ARBA" id="ARBA00006821"/>
    </source>
</evidence>
<evidence type="ECO:0000259" key="4">
    <source>
        <dbReference type="Pfam" id="PF03065"/>
    </source>
</evidence>
<sequence length="577" mass="65532">MSTGTKIPVVFLWHMHQPDYRDCVTGEYYFPWTYLHALKDYVDMAAHLEAHPRCKAVFNYVPILIEQLDDYARQLRANLNSGLAIKDPVLALLTQADRPSPGSPEFLDLLEKCTRANRDRIIERFSPFRQLVHMLDAWRQDDDLPCYFNQQFLTDLAMWYHLGWLGETVRRQDPRVEQLQKQGTGFSDEQRRELLTIIAELMTDLLPRYKRLADSGQAEIITSPYAHPILPLLQDFNTTREAMPDAPLPAASHYPDGDQRAHWHLQKGLEVFESHFGFKPQGCWASEGAVSDGALDSLAKAGFRWTATGDSVMHNSLQKSQNEAAAQALKEQPDRRHRAFAVADKSVNIFFRDDGLSDKIGFEYANWHADDAVGDFLHHLENIADSASDPQSCVISIVMDGENAWEYYPENAYYFLDALYARLADHPRLYTTTYSEFLDSQPTPETLNGLCAGSWVYGTFSTWIAHVEKNKAWDILCQAKTDFDEVIEAGALQGDALRLATEQLALCEGSDWFWWFGDYNPSDSVRDFDYLFRQHIKNLYQLMGKDAPAKLDIPISLGSGTPANGGVMRQGHADANS</sequence>